<reference evidence="1 2" key="1">
    <citation type="journal article" date="2019" name="Sci. Rep.">
        <title>Orb-weaving spider Araneus ventricosus genome elucidates the spidroin gene catalogue.</title>
        <authorList>
            <person name="Kono N."/>
            <person name="Nakamura H."/>
            <person name="Ohtoshi R."/>
            <person name="Moran D.A.P."/>
            <person name="Shinohara A."/>
            <person name="Yoshida Y."/>
            <person name="Fujiwara M."/>
            <person name="Mori M."/>
            <person name="Tomita M."/>
            <person name="Arakawa K."/>
        </authorList>
    </citation>
    <scope>NUCLEOTIDE SEQUENCE [LARGE SCALE GENOMIC DNA]</scope>
</reference>
<dbReference type="EMBL" id="BGPR01011953">
    <property type="protein sequence ID" value="GBN53799.1"/>
    <property type="molecule type" value="Genomic_DNA"/>
</dbReference>
<dbReference type="SUPFAM" id="SSF52047">
    <property type="entry name" value="RNI-like"/>
    <property type="match status" value="1"/>
</dbReference>
<dbReference type="Proteomes" id="UP000499080">
    <property type="component" value="Unassembled WGS sequence"/>
</dbReference>
<dbReference type="Gene3D" id="3.80.10.10">
    <property type="entry name" value="Ribonuclease Inhibitor"/>
    <property type="match status" value="1"/>
</dbReference>
<protein>
    <submittedName>
        <fullName evidence="1">Uncharacterized protein</fullName>
    </submittedName>
</protein>
<keyword evidence="2" id="KW-1185">Reference proteome</keyword>
<proteinExistence type="predicted"/>
<gene>
    <name evidence="1" type="ORF">AVEN_237890_1</name>
</gene>
<accession>A0A4Y2PRJ9</accession>
<dbReference type="InterPro" id="IPR032675">
    <property type="entry name" value="LRR_dom_sf"/>
</dbReference>
<evidence type="ECO:0000313" key="2">
    <source>
        <dbReference type="Proteomes" id="UP000499080"/>
    </source>
</evidence>
<sequence>MGISPSALKLRHCYWRDGNQGIHRVREAVLHYPKIEELDIDCYVASFIVGDVRALPRDRYGHYISNGNISGIAFNDELQVFGPQLKHLSLRTNSLMEISLLLQNCDNFESLRIDENCLNDFDGDNFSDLAHPVVRLPNLKR</sequence>
<organism evidence="1 2">
    <name type="scientific">Araneus ventricosus</name>
    <name type="common">Orbweaver spider</name>
    <name type="synonym">Epeira ventricosa</name>
    <dbReference type="NCBI Taxonomy" id="182803"/>
    <lineage>
        <taxon>Eukaryota</taxon>
        <taxon>Metazoa</taxon>
        <taxon>Ecdysozoa</taxon>
        <taxon>Arthropoda</taxon>
        <taxon>Chelicerata</taxon>
        <taxon>Arachnida</taxon>
        <taxon>Araneae</taxon>
        <taxon>Araneomorphae</taxon>
        <taxon>Entelegynae</taxon>
        <taxon>Araneoidea</taxon>
        <taxon>Araneidae</taxon>
        <taxon>Araneus</taxon>
    </lineage>
</organism>
<dbReference type="AlphaFoldDB" id="A0A4Y2PRJ9"/>
<name>A0A4Y2PRJ9_ARAVE</name>
<evidence type="ECO:0000313" key="1">
    <source>
        <dbReference type="EMBL" id="GBN53799.1"/>
    </source>
</evidence>
<comment type="caution">
    <text evidence="1">The sequence shown here is derived from an EMBL/GenBank/DDBJ whole genome shotgun (WGS) entry which is preliminary data.</text>
</comment>